<evidence type="ECO:0000313" key="1">
    <source>
        <dbReference type="EMBL" id="KFM01434.1"/>
    </source>
</evidence>
<name>A0A087QJN0_APTFO</name>
<sequence>NGFKLKEGRFRLDIRKKFFTLRVVKHWHRLPREVVDAPSLETFQVRLDGALSNLV</sequence>
<proteinExistence type="predicted"/>
<dbReference type="AlphaFoldDB" id="A0A087QJN0"/>
<feature type="non-terminal residue" evidence="1">
    <location>
        <position position="1"/>
    </location>
</feature>
<gene>
    <name evidence="1" type="ORF">AS27_03649</name>
</gene>
<evidence type="ECO:0008006" key="3">
    <source>
        <dbReference type="Google" id="ProtNLM"/>
    </source>
</evidence>
<organism evidence="1 2">
    <name type="scientific">Aptenodytes forsteri</name>
    <name type="common">Emperor penguin</name>
    <dbReference type="NCBI Taxonomy" id="9233"/>
    <lineage>
        <taxon>Eukaryota</taxon>
        <taxon>Metazoa</taxon>
        <taxon>Chordata</taxon>
        <taxon>Craniata</taxon>
        <taxon>Vertebrata</taxon>
        <taxon>Euteleostomi</taxon>
        <taxon>Archelosauria</taxon>
        <taxon>Archosauria</taxon>
        <taxon>Dinosauria</taxon>
        <taxon>Saurischia</taxon>
        <taxon>Theropoda</taxon>
        <taxon>Coelurosauria</taxon>
        <taxon>Aves</taxon>
        <taxon>Neognathae</taxon>
        <taxon>Neoaves</taxon>
        <taxon>Aequornithes</taxon>
        <taxon>Sphenisciformes</taxon>
        <taxon>Spheniscidae</taxon>
        <taxon>Aptenodytes</taxon>
    </lineage>
</organism>
<feature type="non-terminal residue" evidence="1">
    <location>
        <position position="55"/>
    </location>
</feature>
<evidence type="ECO:0000313" key="2">
    <source>
        <dbReference type="Proteomes" id="UP000053286"/>
    </source>
</evidence>
<accession>A0A087QJN0</accession>
<dbReference type="Proteomes" id="UP000053286">
    <property type="component" value="Unassembled WGS sequence"/>
</dbReference>
<reference evidence="1 2" key="1">
    <citation type="submission" date="2014-04" db="EMBL/GenBank/DDBJ databases">
        <title>Genome evolution of avian class.</title>
        <authorList>
            <person name="Zhang G."/>
            <person name="Li C."/>
        </authorList>
    </citation>
    <scope>NUCLEOTIDE SEQUENCE [LARGE SCALE GENOMIC DNA]</scope>
    <source>
        <strain evidence="1">BGI_AS27</strain>
    </source>
</reference>
<protein>
    <recommendedName>
        <fullName evidence="3">Nidogen G2 beta-barrel domain-containing protein</fullName>
    </recommendedName>
</protein>
<dbReference type="EMBL" id="KL225660">
    <property type="protein sequence ID" value="KFM01434.1"/>
    <property type="molecule type" value="Genomic_DNA"/>
</dbReference>
<keyword evidence="2" id="KW-1185">Reference proteome</keyword>